<evidence type="ECO:0000256" key="1">
    <source>
        <dbReference type="ARBA" id="ARBA00004370"/>
    </source>
</evidence>
<proteinExistence type="inferred from homology"/>
<evidence type="ECO:0000313" key="10">
    <source>
        <dbReference type="Proteomes" id="UP000441585"/>
    </source>
</evidence>
<sequence>MKTKKRMKIIAIGIFLSMLALILRLADIQMIHTESFTDRNINLIEESVSQRTQEVMIDDGRGRFVDRNGTPLGHDQEAKLVLFPFLKKIDWPLSKLSEIVNVPPFKLERLLEEADKPLLLGSNEGFELSDSAINKINDLEIPGVFAIYQQTKKKGQAADHFIGITGENAEVLREKYPEKKNLSSKTQIGITGLEKAFDEFLLPDAETKLLYHVDGDGNPLFGINVKYIADANPFYPVSVKTTIDSTMQDMANEVMNRYKVKKGGLVLLDVDTSEVLAMVSKPEMNRSEHETYANLMLTPIAPGSVFKTVIAAAGIENGIDNNRKYNCSLNMYGKPDKEHDKGILNVERSFAESCNYTFTTIAGELMDKNPDTIEEYAEKLGLTEKAGWSGPVYHYEDFKQFPEEKTPHIWGDKTDKSAERAIAQTAIGQKNVRVTPLSVANMMAAIARGGEKKQVKIADSILYKNGTTMFKFSDSEPESDNISPYTAAKLQHLLRLVVTDQEGTGRRFQSLPFEVSGKSGTAETGKGTVHKWFAGFFPSHQPKYAMVVVELDTQSAQSSANSIFYDMANELGRLENASTR</sequence>
<protein>
    <recommendedName>
        <fullName evidence="4">serine-type D-Ala-D-Ala carboxypeptidase</fullName>
        <ecNumber evidence="4">3.4.16.4</ecNumber>
    </recommendedName>
</protein>
<dbReference type="Pfam" id="PF03717">
    <property type="entry name" value="PBP_dimer"/>
    <property type="match status" value="1"/>
</dbReference>
<reference evidence="9 10" key="1">
    <citation type="submission" date="2019-11" db="EMBL/GenBank/DDBJ databases">
        <title>Bacillus idriensis genome.</title>
        <authorList>
            <person name="Konopka E.N."/>
            <person name="Newman J.D."/>
        </authorList>
    </citation>
    <scope>NUCLEOTIDE SEQUENCE [LARGE SCALE GENOMIC DNA]</scope>
    <source>
        <strain evidence="9 10">DSM 19097</strain>
    </source>
</reference>
<name>A0A6I2MDV7_9BACI</name>
<accession>A0A6I2MDV7</accession>
<keyword evidence="5" id="KW-0472">Membrane</keyword>
<dbReference type="InterPro" id="IPR005311">
    <property type="entry name" value="PBP_dimer"/>
</dbReference>
<dbReference type="GO" id="GO:0009002">
    <property type="term" value="F:serine-type D-Ala-D-Ala carboxypeptidase activity"/>
    <property type="evidence" value="ECO:0007669"/>
    <property type="project" value="UniProtKB-EC"/>
</dbReference>
<dbReference type="InterPro" id="IPR050515">
    <property type="entry name" value="Beta-lactam/transpept"/>
</dbReference>
<dbReference type="RefSeq" id="WP_070879796.1">
    <property type="nucleotide sequence ID" value="NZ_CAJGAA010000003.1"/>
</dbReference>
<evidence type="ECO:0000259" key="8">
    <source>
        <dbReference type="Pfam" id="PF03717"/>
    </source>
</evidence>
<dbReference type="PANTHER" id="PTHR30627">
    <property type="entry name" value="PEPTIDOGLYCAN D,D-TRANSPEPTIDASE"/>
    <property type="match status" value="1"/>
</dbReference>
<dbReference type="Pfam" id="PF00905">
    <property type="entry name" value="Transpeptidase"/>
    <property type="match status" value="1"/>
</dbReference>
<dbReference type="SUPFAM" id="SSF56601">
    <property type="entry name" value="beta-lactamase/transpeptidase-like"/>
    <property type="match status" value="1"/>
</dbReference>
<dbReference type="GO" id="GO:0009252">
    <property type="term" value="P:peptidoglycan biosynthetic process"/>
    <property type="evidence" value="ECO:0007669"/>
    <property type="project" value="UniProtKB-UniPathway"/>
</dbReference>
<feature type="domain" description="Penicillin-binding protein transpeptidase" evidence="7">
    <location>
        <begin position="263"/>
        <end position="567"/>
    </location>
</feature>
<evidence type="ECO:0000256" key="4">
    <source>
        <dbReference type="ARBA" id="ARBA00012448"/>
    </source>
</evidence>
<dbReference type="UniPathway" id="UPA00219"/>
<dbReference type="Proteomes" id="UP000441585">
    <property type="component" value="Unassembled WGS sequence"/>
</dbReference>
<dbReference type="Gene3D" id="3.40.710.10">
    <property type="entry name" value="DD-peptidase/beta-lactamase superfamily"/>
    <property type="match status" value="1"/>
</dbReference>
<dbReference type="InterPro" id="IPR012338">
    <property type="entry name" value="Beta-lactam/transpept-like"/>
</dbReference>
<dbReference type="InterPro" id="IPR036138">
    <property type="entry name" value="PBP_dimer_sf"/>
</dbReference>
<comment type="pathway">
    <text evidence="2">Cell wall biogenesis; peptidoglycan biosynthesis.</text>
</comment>
<evidence type="ECO:0000259" key="7">
    <source>
        <dbReference type="Pfam" id="PF00905"/>
    </source>
</evidence>
<dbReference type="GO" id="GO:0071972">
    <property type="term" value="F:peptidoglycan L,D-transpeptidase activity"/>
    <property type="evidence" value="ECO:0007669"/>
    <property type="project" value="TreeGrafter"/>
</dbReference>
<dbReference type="AlphaFoldDB" id="A0A6I2MDV7"/>
<dbReference type="GO" id="GO:0005886">
    <property type="term" value="C:plasma membrane"/>
    <property type="evidence" value="ECO:0007669"/>
    <property type="project" value="TreeGrafter"/>
</dbReference>
<dbReference type="InterPro" id="IPR001460">
    <property type="entry name" value="PCN-bd_Tpept"/>
</dbReference>
<evidence type="ECO:0000256" key="5">
    <source>
        <dbReference type="ARBA" id="ARBA00023136"/>
    </source>
</evidence>
<dbReference type="GO" id="GO:0071555">
    <property type="term" value="P:cell wall organization"/>
    <property type="evidence" value="ECO:0007669"/>
    <property type="project" value="TreeGrafter"/>
</dbReference>
<dbReference type="PANTHER" id="PTHR30627:SF24">
    <property type="entry name" value="PENICILLIN-BINDING PROTEIN 4B"/>
    <property type="match status" value="1"/>
</dbReference>
<dbReference type="Gene3D" id="3.90.1310.10">
    <property type="entry name" value="Penicillin-binding protein 2a (Domain 2)"/>
    <property type="match status" value="1"/>
</dbReference>
<comment type="subcellular location">
    <subcellularLocation>
        <location evidence="1">Membrane</location>
    </subcellularLocation>
</comment>
<evidence type="ECO:0000256" key="6">
    <source>
        <dbReference type="ARBA" id="ARBA00034000"/>
    </source>
</evidence>
<evidence type="ECO:0000313" key="9">
    <source>
        <dbReference type="EMBL" id="MRX55909.1"/>
    </source>
</evidence>
<keyword evidence="10" id="KW-1185">Reference proteome</keyword>
<comment type="similarity">
    <text evidence="3">Belongs to the transpeptidase family.</text>
</comment>
<gene>
    <name evidence="9" type="ORF">GJU41_18260</name>
</gene>
<dbReference type="GO" id="GO:0008658">
    <property type="term" value="F:penicillin binding"/>
    <property type="evidence" value="ECO:0007669"/>
    <property type="project" value="InterPro"/>
</dbReference>
<evidence type="ECO:0000256" key="2">
    <source>
        <dbReference type="ARBA" id="ARBA00004752"/>
    </source>
</evidence>
<dbReference type="EMBL" id="WKKF01000007">
    <property type="protein sequence ID" value="MRX55909.1"/>
    <property type="molecule type" value="Genomic_DNA"/>
</dbReference>
<comment type="caution">
    <text evidence="9">The sequence shown here is derived from an EMBL/GenBank/DDBJ whole genome shotgun (WGS) entry which is preliminary data.</text>
</comment>
<evidence type="ECO:0000256" key="3">
    <source>
        <dbReference type="ARBA" id="ARBA00007171"/>
    </source>
</evidence>
<dbReference type="EC" id="3.4.16.4" evidence="4"/>
<comment type="catalytic activity">
    <reaction evidence="6">
        <text>Preferential cleavage: (Ac)2-L-Lys-D-Ala-|-D-Ala. Also transpeptidation of peptidyl-alanyl moieties that are N-acyl substituents of D-alanine.</text>
        <dbReference type="EC" id="3.4.16.4"/>
    </reaction>
</comment>
<organism evidence="9 10">
    <name type="scientific">Metabacillus idriensis</name>
    <dbReference type="NCBI Taxonomy" id="324768"/>
    <lineage>
        <taxon>Bacteria</taxon>
        <taxon>Bacillati</taxon>
        <taxon>Bacillota</taxon>
        <taxon>Bacilli</taxon>
        <taxon>Bacillales</taxon>
        <taxon>Bacillaceae</taxon>
        <taxon>Metabacillus</taxon>
    </lineage>
</organism>
<dbReference type="SUPFAM" id="SSF56519">
    <property type="entry name" value="Penicillin binding protein dimerisation domain"/>
    <property type="match status" value="1"/>
</dbReference>
<feature type="domain" description="Penicillin-binding protein dimerisation" evidence="8">
    <location>
        <begin position="61"/>
        <end position="219"/>
    </location>
</feature>